<evidence type="ECO:0000259" key="1">
    <source>
        <dbReference type="Pfam" id="PF04233"/>
    </source>
</evidence>
<evidence type="ECO:0000313" key="2">
    <source>
        <dbReference type="EMBL" id="NMU84015.1"/>
    </source>
</evidence>
<gene>
    <name evidence="2" type="ORF">HKB16_14095</name>
</gene>
<reference evidence="2 3" key="1">
    <citation type="submission" date="2020-04" db="EMBL/GenBank/DDBJ databases">
        <title>Whole-genome sequencing of Vibrio spp. from China reveals different genetic environments of blaCTX-M-14 among diverse lineages.</title>
        <authorList>
            <person name="Zheng Z."/>
            <person name="Ye L."/>
            <person name="Chen S."/>
        </authorList>
    </citation>
    <scope>NUCLEOTIDE SEQUENCE [LARGE SCALE GENOMIC DNA]</scope>
    <source>
        <strain evidence="2 3">Vb0551</strain>
    </source>
</reference>
<dbReference type="SUPFAM" id="SSF55486">
    <property type="entry name" value="Metalloproteases ('zincins'), catalytic domain"/>
    <property type="match status" value="1"/>
</dbReference>
<proteinExistence type="predicted"/>
<dbReference type="EMBL" id="JABCLB010001328">
    <property type="protein sequence ID" value="NMU84015.1"/>
    <property type="molecule type" value="Genomic_DNA"/>
</dbReference>
<dbReference type="RefSeq" id="WP_141179932.1">
    <property type="nucleotide sequence ID" value="NZ_CP041202.1"/>
</dbReference>
<dbReference type="InterPro" id="IPR006528">
    <property type="entry name" value="Phage_head_morphogenesis_dom"/>
</dbReference>
<name>A0A7Y0SI88_VIBPH</name>
<dbReference type="Pfam" id="PF04233">
    <property type="entry name" value="Phage_Mu_F"/>
    <property type="match status" value="1"/>
</dbReference>
<feature type="domain" description="Phage head morphogenesis" evidence="1">
    <location>
        <begin position="56"/>
        <end position="169"/>
    </location>
</feature>
<protein>
    <submittedName>
        <fullName evidence="2">F protein</fullName>
    </submittedName>
</protein>
<dbReference type="Proteomes" id="UP000518904">
    <property type="component" value="Unassembled WGS sequence"/>
</dbReference>
<evidence type="ECO:0000313" key="3">
    <source>
        <dbReference type="Proteomes" id="UP000518904"/>
    </source>
</evidence>
<dbReference type="AlphaFoldDB" id="A0A7Y0SI88"/>
<accession>A0A7Y0SI88</accession>
<sequence>MVGIVNYGSLPFEEQIAYFRNKVNVPTERWADMWKQAHDRSFIVAGAMKDDLLADFRSAVDKAISEGKSLNWFKSEFKHIVAKHGWEHNGHANWRSQVIYETNLRQSYTAGREQQIEQIKHRRPYGIYKHSGSEHPRHDHLSWNNMVLPLDDPWWKTHTPINGFGCKCKKLTASKRTLERLGLEVSQAPKIEHYDWVDKVTGEVHRVPKGVDPGFDYTPKSSAELTEKTKTLIQAKPPLEERLPTRAVESTFSTVKGVNASEISRVLEQAASPQLTAFTEFLSKHEVKTLVLKQSELSGKAKGRALVEPIEEYLQSGQRAPILNFFHRNATRTNGFTSKHWNHVVVKAKSTDTLKRVSAEQLREAIERAMVLSATSQQYSLSTIVKSMYGDSARVVNTWAHEMGHQIHFKAGSPAAPVAYGITQYSEQNEFEWFAEHFVVWLFAPDALNDRYPEIFSFITDTVNKAI</sequence>
<organism evidence="2 3">
    <name type="scientific">Vibrio parahaemolyticus</name>
    <dbReference type="NCBI Taxonomy" id="670"/>
    <lineage>
        <taxon>Bacteria</taxon>
        <taxon>Pseudomonadati</taxon>
        <taxon>Pseudomonadota</taxon>
        <taxon>Gammaproteobacteria</taxon>
        <taxon>Vibrionales</taxon>
        <taxon>Vibrionaceae</taxon>
        <taxon>Vibrio</taxon>
    </lineage>
</organism>
<comment type="caution">
    <text evidence="2">The sequence shown here is derived from an EMBL/GenBank/DDBJ whole genome shotgun (WGS) entry which is preliminary data.</text>
</comment>